<dbReference type="AlphaFoldDB" id="A0A4R5KVV3"/>
<evidence type="ECO:0000313" key="5">
    <source>
        <dbReference type="Proteomes" id="UP000295636"/>
    </source>
</evidence>
<gene>
    <name evidence="4" type="primary">pqqD</name>
    <name evidence="4" type="ORF">E1757_07305</name>
</gene>
<evidence type="ECO:0000256" key="3">
    <source>
        <dbReference type="ARBA" id="ARBA00022905"/>
    </source>
</evidence>
<name>A0A4R5KVV3_9BACL</name>
<protein>
    <submittedName>
        <fullName evidence="4">Pyrroloquinoline quinone biosynthesis peptide chaperone PqqD</fullName>
    </submittedName>
</protein>
<reference evidence="4 5" key="1">
    <citation type="submission" date="2019-03" db="EMBL/GenBank/DDBJ databases">
        <title>This is whole genome sequence of Paenibacillus sp MS74 strain.</title>
        <authorList>
            <person name="Trinh H.N."/>
        </authorList>
    </citation>
    <scope>NUCLEOTIDE SEQUENCE [LARGE SCALE GENOMIC DNA]</scope>
    <source>
        <strain evidence="4 5">MS74</strain>
    </source>
</reference>
<dbReference type="InterPro" id="IPR041881">
    <property type="entry name" value="PqqD_sf"/>
</dbReference>
<dbReference type="EMBL" id="SMRT01000002">
    <property type="protein sequence ID" value="TDF99632.1"/>
    <property type="molecule type" value="Genomic_DNA"/>
</dbReference>
<sequence>MIAWELSEQPRLRSPARLKYDKTRQSDMLLLPERVVNLNPTAGAILWLCDGRRTVAQIIDELEVKYDQTGLKDDILEFLTQAADKGWVEAWK</sequence>
<organism evidence="4 5">
    <name type="scientific">Paenibacillus piri</name>
    <dbReference type="NCBI Taxonomy" id="2547395"/>
    <lineage>
        <taxon>Bacteria</taxon>
        <taxon>Bacillati</taxon>
        <taxon>Bacillota</taxon>
        <taxon>Bacilli</taxon>
        <taxon>Bacillales</taxon>
        <taxon>Paenibacillaceae</taxon>
        <taxon>Paenibacillus</taxon>
    </lineage>
</organism>
<comment type="subunit">
    <text evidence="2">Monomer. Interacts with PqqE.</text>
</comment>
<dbReference type="NCBIfam" id="TIGR03859">
    <property type="entry name" value="PQQ_PqqD"/>
    <property type="match status" value="1"/>
</dbReference>
<dbReference type="Proteomes" id="UP000295636">
    <property type="component" value="Unassembled WGS sequence"/>
</dbReference>
<dbReference type="UniPathway" id="UPA00539"/>
<evidence type="ECO:0000256" key="1">
    <source>
        <dbReference type="ARBA" id="ARBA00004886"/>
    </source>
</evidence>
<proteinExistence type="predicted"/>
<dbReference type="GO" id="GO:0018189">
    <property type="term" value="P:pyrroloquinoline quinone biosynthetic process"/>
    <property type="evidence" value="ECO:0007669"/>
    <property type="project" value="UniProtKB-UniPathway"/>
</dbReference>
<evidence type="ECO:0000313" key="4">
    <source>
        <dbReference type="EMBL" id="TDF99632.1"/>
    </source>
</evidence>
<keyword evidence="5" id="KW-1185">Reference proteome</keyword>
<comment type="pathway">
    <text evidence="1">Cofactor biosynthesis; pyrroloquinoline quinone biosynthesis.</text>
</comment>
<dbReference type="GO" id="GO:0048038">
    <property type="term" value="F:quinone binding"/>
    <property type="evidence" value="ECO:0007669"/>
    <property type="project" value="InterPro"/>
</dbReference>
<dbReference type="Gene3D" id="1.10.10.1150">
    <property type="entry name" value="Coenzyme PQQ synthesis protein D (PqqD)"/>
    <property type="match status" value="1"/>
</dbReference>
<evidence type="ECO:0000256" key="2">
    <source>
        <dbReference type="ARBA" id="ARBA00011741"/>
    </source>
</evidence>
<accession>A0A4R5KVV3</accession>
<dbReference type="RefSeq" id="WP_133226198.1">
    <property type="nucleotide sequence ID" value="NZ_SMRT01000002.1"/>
</dbReference>
<comment type="caution">
    <text evidence="4">The sequence shown here is derived from an EMBL/GenBank/DDBJ whole genome shotgun (WGS) entry which is preliminary data.</text>
</comment>
<dbReference type="Pfam" id="PF05402">
    <property type="entry name" value="PqqD"/>
    <property type="match status" value="1"/>
</dbReference>
<dbReference type="InterPro" id="IPR008792">
    <property type="entry name" value="PQQD"/>
</dbReference>
<dbReference type="InterPro" id="IPR022479">
    <property type="entry name" value="PqqD_bac"/>
</dbReference>
<dbReference type="OrthoDB" id="7995890at2"/>
<keyword evidence="3" id="KW-0884">PQQ biosynthesis</keyword>